<organism evidence="2 3">
    <name type="scientific">Otolemur garnettii</name>
    <name type="common">Small-eared galago</name>
    <name type="synonym">Garnett's greater bushbaby</name>
    <dbReference type="NCBI Taxonomy" id="30611"/>
    <lineage>
        <taxon>Eukaryota</taxon>
        <taxon>Metazoa</taxon>
        <taxon>Chordata</taxon>
        <taxon>Craniata</taxon>
        <taxon>Vertebrata</taxon>
        <taxon>Euteleostomi</taxon>
        <taxon>Mammalia</taxon>
        <taxon>Eutheria</taxon>
        <taxon>Euarchontoglires</taxon>
        <taxon>Primates</taxon>
        <taxon>Strepsirrhini</taxon>
        <taxon>Lorisiformes</taxon>
        <taxon>Galagidae</taxon>
        <taxon>Otolemur</taxon>
    </lineage>
</organism>
<dbReference type="Ensembl" id="ENSOGAT00000029906.1">
    <property type="protein sequence ID" value="ENSOGAP00000018380.1"/>
    <property type="gene ID" value="ENSOGAG00000028687.1"/>
</dbReference>
<evidence type="ECO:0000256" key="1">
    <source>
        <dbReference type="SAM" id="MobiDB-lite"/>
    </source>
</evidence>
<dbReference type="OMA" id="LKQTVIC"/>
<dbReference type="HOGENOM" id="CLU_056558_0_0_1"/>
<reference evidence="2" key="2">
    <citation type="submission" date="2025-08" db="UniProtKB">
        <authorList>
            <consortium name="Ensembl"/>
        </authorList>
    </citation>
    <scope>IDENTIFICATION</scope>
</reference>
<proteinExistence type="predicted"/>
<dbReference type="AlphaFoldDB" id="H0XQI8"/>
<evidence type="ECO:0008006" key="4">
    <source>
        <dbReference type="Google" id="ProtNLM"/>
    </source>
</evidence>
<dbReference type="InParanoid" id="H0XQI8"/>
<reference evidence="2" key="3">
    <citation type="submission" date="2025-09" db="UniProtKB">
        <authorList>
            <consortium name="Ensembl"/>
        </authorList>
    </citation>
    <scope>IDENTIFICATION</scope>
</reference>
<dbReference type="EMBL" id="AAQR03150950">
    <property type="status" value="NOT_ANNOTATED_CDS"/>
    <property type="molecule type" value="Genomic_DNA"/>
</dbReference>
<dbReference type="STRING" id="30611.ENSOGAP00000018380"/>
<dbReference type="InterPro" id="IPR043220">
    <property type="entry name" value="POM121-like_prot_1"/>
</dbReference>
<dbReference type="eggNOG" id="ENOG502R5GW">
    <property type="taxonomic scope" value="Eukaryota"/>
</dbReference>
<dbReference type="Proteomes" id="UP000005225">
    <property type="component" value="Unassembled WGS sequence"/>
</dbReference>
<sequence length="400" mass="44662">MGSYLSRAQPAPRAPALCGRDQLERPERLPPAHLAHRVPPAFRVNSVTRYLELPRRLSYEERVASPRRRQRCRRLLVVHRQRYPVQQARCLFLGVFSSESWSGYQKKPVLSASSSRKLCTSVILKMASAKGKVTFHVGLELSVAYIWTSLTDHLSKPHAEEVLMRALKESCQVKAEERALTILGKSRKELAKHQEGHVAPERQGGLQRDPEVGGSARSAFQRLMVNGVLSSFVPKSGPLKRDFCYKSSASSQLMKSQTFMSTCSKRNAITSSYSSTRTFPLLQKRNGAGATGFSSPASSQVTEERASEEGPQASVVSQRKMEHEPAVGASLGQKQNLRDCYPPPDNSRPQKRKSTLLLPYRRNDPLILPPHPELGYLVTAEDLDLEKRAAILWINQVLKG</sequence>
<name>H0XQI8_OTOGA</name>
<dbReference type="Pfam" id="PF15229">
    <property type="entry name" value="POM121"/>
    <property type="match status" value="1"/>
</dbReference>
<feature type="region of interest" description="Disordered" evidence="1">
    <location>
        <begin position="193"/>
        <end position="213"/>
    </location>
</feature>
<dbReference type="PANTHER" id="PTHR15566:SF9">
    <property type="entry name" value="LOC100125913 PROTEIN"/>
    <property type="match status" value="1"/>
</dbReference>
<feature type="region of interest" description="Disordered" evidence="1">
    <location>
        <begin position="286"/>
        <end position="356"/>
    </location>
</feature>
<accession>H0XQI8</accession>
<dbReference type="GeneTree" id="ENSGT00940000163029"/>
<evidence type="ECO:0000313" key="2">
    <source>
        <dbReference type="Ensembl" id="ENSOGAP00000018380.1"/>
    </source>
</evidence>
<dbReference type="PANTHER" id="PTHR15566">
    <property type="entry name" value="POM121-LIKE"/>
    <property type="match status" value="1"/>
</dbReference>
<feature type="compositionally biased region" description="Polar residues" evidence="1">
    <location>
        <begin position="292"/>
        <end position="301"/>
    </location>
</feature>
<protein>
    <recommendedName>
        <fullName evidence="4">Nuclear envelope pore membrane protein POM 121</fullName>
    </recommendedName>
</protein>
<evidence type="ECO:0000313" key="3">
    <source>
        <dbReference type="Proteomes" id="UP000005225"/>
    </source>
</evidence>
<reference evidence="3" key="1">
    <citation type="submission" date="2011-03" db="EMBL/GenBank/DDBJ databases">
        <title>Version 3 of the genome sequence of Otolemur garnettii (Bushbaby).</title>
        <authorList>
            <consortium name="The Broad Institute Genome Sequencing Platform"/>
            <person name="Di Palma F."/>
            <person name="Johnson J."/>
            <person name="Lander E.S."/>
            <person name="Lindblad-Toh K."/>
            <person name="Jaffe D.B."/>
            <person name="Gnerre S."/>
            <person name="MacCallum I."/>
            <person name="Przybylski D."/>
            <person name="Ribeiro F.J."/>
            <person name="Burton J.N."/>
            <person name="Walker B.J."/>
            <person name="Sharpe T."/>
            <person name="Hall G."/>
        </authorList>
    </citation>
    <scope>NUCLEOTIDE SEQUENCE [LARGE SCALE GENOMIC DNA]</scope>
</reference>
<keyword evidence="3" id="KW-1185">Reference proteome</keyword>